<comment type="caution">
    <text evidence="22">The sequence shown here is derived from an EMBL/GenBank/DDBJ whole genome shotgun (WGS) entry which is preliminary data.</text>
</comment>
<feature type="binding site" evidence="18">
    <location>
        <position position="353"/>
    </location>
    <ligand>
        <name>Zn(2+)</name>
        <dbReference type="ChEBI" id="CHEBI:29105"/>
        <label>2</label>
    </ligand>
</feature>
<dbReference type="InterPro" id="IPR028889">
    <property type="entry name" value="USP"/>
</dbReference>
<dbReference type="EC" id="3.4.19.12" evidence="18"/>
<feature type="binding site" evidence="18">
    <location>
        <position position="313"/>
    </location>
    <ligand>
        <name>Zn(2+)</name>
        <dbReference type="ChEBI" id="CHEBI:29105"/>
        <label>2</label>
    </ligand>
</feature>
<dbReference type="PANTHER" id="PTHR24006">
    <property type="entry name" value="UBIQUITIN CARBOXYL-TERMINAL HYDROLASE"/>
    <property type="match status" value="1"/>
</dbReference>
<dbReference type="InterPro" id="IPR001394">
    <property type="entry name" value="Peptidase_C19_UCH"/>
</dbReference>
<evidence type="ECO:0000256" key="11">
    <source>
        <dbReference type="ARBA" id="ARBA00022853"/>
    </source>
</evidence>
<dbReference type="Pfam" id="PF00443">
    <property type="entry name" value="UCH"/>
    <property type="match status" value="1"/>
</dbReference>
<dbReference type="GO" id="GO:0004197">
    <property type="term" value="F:cysteine-type endopeptidase activity"/>
    <property type="evidence" value="ECO:0007669"/>
    <property type="project" value="UniProtKB-UniRule"/>
</dbReference>
<dbReference type="Gene3D" id="3.90.70.10">
    <property type="entry name" value="Cysteine proteinases"/>
    <property type="match status" value="2"/>
</dbReference>
<evidence type="ECO:0000256" key="3">
    <source>
        <dbReference type="ARBA" id="ARBA00022670"/>
    </source>
</evidence>
<dbReference type="FunFam" id="3.90.70.10:FF:000045">
    <property type="entry name" value="Ubiquitin carboxyl-terminal hydrolase 16"/>
    <property type="match status" value="1"/>
</dbReference>
<keyword evidence="4 18" id="KW-0479">Metal-binding</keyword>
<feature type="active site" description="Proton acceptor" evidence="18">
    <location>
        <position position="1025"/>
    </location>
</feature>
<comment type="subunit">
    <text evidence="17">Homotetramer. Associates with late pre-40S ribosomes. Interacts with CEP78; promoting deubiquitination of tektins.</text>
</comment>
<evidence type="ECO:0000256" key="19">
    <source>
        <dbReference type="SAM" id="MobiDB-lite"/>
    </source>
</evidence>
<feature type="binding site" evidence="18">
    <location>
        <position position="346"/>
    </location>
    <ligand>
        <name>Zn(2+)</name>
        <dbReference type="ChEBI" id="CHEBI:29105"/>
        <label>2</label>
    </ligand>
</feature>
<feature type="binding site" evidence="18">
    <location>
        <position position="286"/>
    </location>
    <ligand>
        <name>Zn(2+)</name>
        <dbReference type="ChEBI" id="CHEBI:29105"/>
        <label>1</label>
    </ligand>
</feature>
<feature type="domain" description="UBP-type" evidence="21">
    <location>
        <begin position="284"/>
        <end position="405"/>
    </location>
</feature>
<feature type="binding site" evidence="18">
    <location>
        <position position="366"/>
    </location>
    <ligand>
        <name>Zn(2+)</name>
        <dbReference type="ChEBI" id="CHEBI:29105"/>
        <label>3</label>
    </ligand>
</feature>
<keyword evidence="16 18" id="KW-0131">Cell cycle</keyword>
<keyword evidence="15 18" id="KW-0539">Nucleus</keyword>
<dbReference type="GO" id="GO:0051726">
    <property type="term" value="P:regulation of cell cycle"/>
    <property type="evidence" value="ECO:0007669"/>
    <property type="project" value="InterPro"/>
</dbReference>
<dbReference type="GO" id="GO:0043130">
    <property type="term" value="F:ubiquitin binding"/>
    <property type="evidence" value="ECO:0007669"/>
    <property type="project" value="UniProtKB-UniRule"/>
</dbReference>
<feature type="region of interest" description="Disordered" evidence="19">
    <location>
        <begin position="42"/>
        <end position="71"/>
    </location>
</feature>
<evidence type="ECO:0000259" key="20">
    <source>
        <dbReference type="PROSITE" id="PS50235"/>
    </source>
</evidence>
<dbReference type="GO" id="GO:0008270">
    <property type="term" value="F:zinc ion binding"/>
    <property type="evidence" value="ECO:0007669"/>
    <property type="project" value="UniProtKB-UniRule"/>
</dbReference>
<keyword evidence="14 18" id="KW-0804">Transcription</keyword>
<keyword evidence="7 18" id="KW-0833">Ubl conjugation pathway</keyword>
<comment type="subcellular location">
    <subcellularLocation>
        <location evidence="18">Nucleus</location>
    </subcellularLocation>
</comment>
<evidence type="ECO:0000256" key="8">
    <source>
        <dbReference type="ARBA" id="ARBA00022801"/>
    </source>
</evidence>
<dbReference type="PROSITE" id="PS00973">
    <property type="entry name" value="USP_2"/>
    <property type="match status" value="1"/>
</dbReference>
<feature type="compositionally biased region" description="Basic residues" evidence="19">
    <location>
        <begin position="710"/>
        <end position="729"/>
    </location>
</feature>
<feature type="compositionally biased region" description="Polar residues" evidence="19">
    <location>
        <begin position="739"/>
        <end position="763"/>
    </location>
</feature>
<feature type="binding site" evidence="18">
    <location>
        <position position="288"/>
    </location>
    <ligand>
        <name>Zn(2+)</name>
        <dbReference type="ChEBI" id="CHEBI:29105"/>
        <label>1</label>
    </ligand>
</feature>
<evidence type="ECO:0000259" key="21">
    <source>
        <dbReference type="PROSITE" id="PS50271"/>
    </source>
</evidence>
<dbReference type="InterPro" id="IPR013083">
    <property type="entry name" value="Znf_RING/FYVE/PHD"/>
</dbReference>
<evidence type="ECO:0000256" key="14">
    <source>
        <dbReference type="ARBA" id="ARBA00023163"/>
    </source>
</evidence>
<keyword evidence="11 18" id="KW-0156">Chromatin regulator</keyword>
<dbReference type="GO" id="GO:0003713">
    <property type="term" value="F:transcription coactivator activity"/>
    <property type="evidence" value="ECO:0007669"/>
    <property type="project" value="UniProtKB-UniRule"/>
</dbReference>
<evidence type="ECO:0000256" key="16">
    <source>
        <dbReference type="ARBA" id="ARBA00023306"/>
    </source>
</evidence>
<feature type="region of interest" description="Disordered" evidence="19">
    <location>
        <begin position="253"/>
        <end position="281"/>
    </location>
</feature>
<evidence type="ECO:0000256" key="13">
    <source>
        <dbReference type="ARBA" id="ARBA00023159"/>
    </source>
</evidence>
<feature type="binding site" evidence="18">
    <location>
        <position position="379"/>
    </location>
    <ligand>
        <name>Zn(2+)</name>
        <dbReference type="ChEBI" id="CHEBI:29105"/>
        <label>1</label>
    </ligand>
</feature>
<protein>
    <recommendedName>
        <fullName evidence="18">Ubiquitin carboxyl-terminal hydrolase 16</fullName>
        <ecNumber evidence="18">3.4.19.12</ecNumber>
    </recommendedName>
    <alternativeName>
        <fullName evidence="18">Deubiquitinating enzyme 16</fullName>
    </alternativeName>
    <alternativeName>
        <fullName evidence="18">Ubiquitin thioesterase 16</fullName>
    </alternativeName>
    <alternativeName>
        <fullName evidence="18">Ubiquitin-specific-processing protease 16</fullName>
    </alternativeName>
</protein>
<dbReference type="PROSITE" id="PS50235">
    <property type="entry name" value="USP_3"/>
    <property type="match status" value="1"/>
</dbReference>
<evidence type="ECO:0000256" key="5">
    <source>
        <dbReference type="ARBA" id="ARBA00022771"/>
    </source>
</evidence>
<feature type="active site" description="Nucleophile" evidence="18">
    <location>
        <position position="477"/>
    </location>
</feature>
<keyword evidence="12 18" id="KW-0805">Transcription regulation</keyword>
<organism evidence="22 23">
    <name type="scientific">Onychostoma macrolepis</name>
    <dbReference type="NCBI Taxonomy" id="369639"/>
    <lineage>
        <taxon>Eukaryota</taxon>
        <taxon>Metazoa</taxon>
        <taxon>Chordata</taxon>
        <taxon>Craniata</taxon>
        <taxon>Vertebrata</taxon>
        <taxon>Euteleostomi</taxon>
        <taxon>Actinopterygii</taxon>
        <taxon>Neopterygii</taxon>
        <taxon>Teleostei</taxon>
        <taxon>Ostariophysi</taxon>
        <taxon>Cypriniformes</taxon>
        <taxon>Cyprinidae</taxon>
        <taxon>Acrossocheilinae</taxon>
        <taxon>Onychostoma</taxon>
    </lineage>
</organism>
<dbReference type="GO" id="GO:0006325">
    <property type="term" value="P:chromatin organization"/>
    <property type="evidence" value="ECO:0007669"/>
    <property type="project" value="UniProtKB-KW"/>
</dbReference>
<keyword evidence="6 18" id="KW-0498">Mitosis</keyword>
<evidence type="ECO:0000256" key="4">
    <source>
        <dbReference type="ARBA" id="ARBA00022723"/>
    </source>
</evidence>
<evidence type="ECO:0000256" key="12">
    <source>
        <dbReference type="ARBA" id="ARBA00023015"/>
    </source>
</evidence>
<evidence type="ECO:0000256" key="18">
    <source>
        <dbReference type="HAMAP-Rule" id="MF_03062"/>
    </source>
</evidence>
<feature type="compositionally biased region" description="Acidic residues" evidence="19">
    <location>
        <begin position="787"/>
        <end position="796"/>
    </location>
</feature>
<evidence type="ECO:0000256" key="2">
    <source>
        <dbReference type="ARBA" id="ARBA00022618"/>
    </source>
</evidence>
<evidence type="ECO:0000256" key="17">
    <source>
        <dbReference type="ARBA" id="ARBA00066221"/>
    </source>
</evidence>
<keyword evidence="13 18" id="KW-0010">Activator</keyword>
<evidence type="ECO:0000256" key="6">
    <source>
        <dbReference type="ARBA" id="ARBA00022776"/>
    </source>
</evidence>
<keyword evidence="9 18" id="KW-0788">Thiol protease</keyword>
<feature type="compositionally biased region" description="Polar residues" evidence="19">
    <location>
        <begin position="674"/>
        <end position="683"/>
    </location>
</feature>
<dbReference type="FunFam" id="3.30.40.10:FF:000147">
    <property type="entry name" value="Ubiquitin carboxyl-terminal hydrolase 16"/>
    <property type="match status" value="1"/>
</dbReference>
<dbReference type="InterPro" id="IPR050164">
    <property type="entry name" value="Peptidase_C19"/>
</dbReference>
<dbReference type="GO" id="GO:0016579">
    <property type="term" value="P:protein deubiquitination"/>
    <property type="evidence" value="ECO:0007669"/>
    <property type="project" value="InterPro"/>
</dbReference>
<feature type="binding site" evidence="18">
    <location>
        <position position="341"/>
    </location>
    <ligand>
        <name>Zn(2+)</name>
        <dbReference type="ChEBI" id="CHEBI:29105"/>
        <label>3</label>
    </ligand>
</feature>
<keyword evidence="5 18" id="KW-0863">Zinc-finger</keyword>
<dbReference type="GO" id="GO:0051301">
    <property type="term" value="P:cell division"/>
    <property type="evidence" value="ECO:0007669"/>
    <property type="project" value="UniProtKB-KW"/>
</dbReference>
<keyword evidence="10 18" id="KW-0862">Zinc</keyword>
<comment type="similarity">
    <text evidence="18">Belongs to the peptidase C19 family. USP16 subfamily.</text>
</comment>
<evidence type="ECO:0000256" key="10">
    <source>
        <dbReference type="ARBA" id="ARBA00022833"/>
    </source>
</evidence>
<feature type="compositionally biased region" description="Polar residues" evidence="19">
    <location>
        <begin position="691"/>
        <end position="709"/>
    </location>
</feature>
<dbReference type="Gene3D" id="3.30.40.10">
    <property type="entry name" value="Zinc/RING finger domain, C3HC4 (zinc finger)"/>
    <property type="match status" value="1"/>
</dbReference>
<dbReference type="Proteomes" id="UP000579812">
    <property type="component" value="Unassembled WGS sequence"/>
</dbReference>
<keyword evidence="2 18" id="KW-0132">Cell division</keyword>
<dbReference type="SMART" id="SM00290">
    <property type="entry name" value="ZnF_UBP"/>
    <property type="match status" value="1"/>
</dbReference>
<evidence type="ECO:0000256" key="7">
    <source>
        <dbReference type="ARBA" id="ARBA00022786"/>
    </source>
</evidence>
<dbReference type="HAMAP" id="MF_03062">
    <property type="entry name" value="UBP16"/>
    <property type="match status" value="1"/>
</dbReference>
<feature type="binding site" evidence="18">
    <location>
        <position position="338"/>
    </location>
    <ligand>
        <name>Zn(2+)</name>
        <dbReference type="ChEBI" id="CHEBI:29105"/>
        <label>3</label>
    </ligand>
</feature>
<feature type="compositionally biased region" description="Polar residues" evidence="19">
    <location>
        <begin position="800"/>
        <end position="813"/>
    </location>
</feature>
<comment type="domain">
    <text evidence="18">The UBP-type zinc finger binds 3 zinc ions that form a pair of cross-braced ring fingers encapsulated within a third zinc finger in the primary structure. It recognizes the C-terminal tail of free ubiquitin.</text>
</comment>
<dbReference type="GO" id="GO:0006508">
    <property type="term" value="P:proteolysis"/>
    <property type="evidence" value="ECO:0007669"/>
    <property type="project" value="UniProtKB-KW"/>
</dbReference>
<feature type="binding site" evidence="18">
    <location>
        <position position="310"/>
    </location>
    <ligand>
        <name>Zn(2+)</name>
        <dbReference type="ChEBI" id="CHEBI:29105"/>
        <label>2</label>
    </ligand>
</feature>
<feature type="compositionally biased region" description="Acidic residues" evidence="19">
    <location>
        <begin position="830"/>
        <end position="839"/>
    </location>
</feature>
<dbReference type="FunFam" id="3.90.70.10:FF:000102">
    <property type="entry name" value="Ubiquitinyl hydrolase 1"/>
    <property type="match status" value="1"/>
</dbReference>
<evidence type="ECO:0000256" key="1">
    <source>
        <dbReference type="ARBA" id="ARBA00000707"/>
    </source>
</evidence>
<feature type="region of interest" description="Disordered" evidence="19">
    <location>
        <begin position="670"/>
        <end position="839"/>
    </location>
</feature>
<proteinExistence type="inferred from homology"/>
<feature type="binding site" evidence="18">
    <location>
        <position position="382"/>
    </location>
    <ligand>
        <name>Zn(2+)</name>
        <dbReference type="ChEBI" id="CHEBI:29105"/>
        <label>1</label>
    </ligand>
</feature>
<feature type="domain" description="USP" evidence="20">
    <location>
        <begin position="468"/>
        <end position="1087"/>
    </location>
</feature>
<feature type="binding site" evidence="18">
    <location>
        <position position="357"/>
    </location>
    <ligand>
        <name>Zn(2+)</name>
        <dbReference type="ChEBI" id="CHEBI:29105"/>
        <label>3</label>
    </ligand>
</feature>
<name>A0A7J6CAR5_9TELE</name>
<dbReference type="SUPFAM" id="SSF57850">
    <property type="entry name" value="RING/U-box"/>
    <property type="match status" value="1"/>
</dbReference>
<dbReference type="GO" id="GO:0042393">
    <property type="term" value="F:histone binding"/>
    <property type="evidence" value="ECO:0007669"/>
    <property type="project" value="UniProtKB-UniRule"/>
</dbReference>
<accession>A0A7J6CAR5</accession>
<keyword evidence="23" id="KW-1185">Reference proteome</keyword>
<evidence type="ECO:0000256" key="9">
    <source>
        <dbReference type="ARBA" id="ARBA00022807"/>
    </source>
</evidence>
<evidence type="ECO:0000313" key="23">
    <source>
        <dbReference type="Proteomes" id="UP000579812"/>
    </source>
</evidence>
<dbReference type="SUPFAM" id="SSF54001">
    <property type="entry name" value="Cysteine proteinases"/>
    <property type="match status" value="1"/>
</dbReference>
<comment type="function">
    <text evidence="18">Specifically deubiquitinates 'Lys-120' of histone H2A (H2AK119Ub), a specific tag for epigenetic transcriptional repression, thereby acting as a coactivator. Deubiquitination of histone H2A is a prerequisite for subsequent phosphorylation at 'Ser-11' of histone H3 (H3S10ph), and is required for chromosome segregation when cells enter into mitosis. Regulates Hox gene expression via histone H2A deubiquitination. Prefers nucleosomal substrates. Does not deubiquitinate histone H2B.</text>
</comment>
<dbReference type="InterPro" id="IPR001607">
    <property type="entry name" value="Znf_UBP"/>
</dbReference>
<dbReference type="GO" id="GO:0051289">
    <property type="term" value="P:protein homotetramerization"/>
    <property type="evidence" value="ECO:0007669"/>
    <property type="project" value="UniProtKB-UniRule"/>
</dbReference>
<dbReference type="GO" id="GO:0004843">
    <property type="term" value="F:cysteine-type deubiquitinase activity"/>
    <property type="evidence" value="ECO:0007669"/>
    <property type="project" value="UniProtKB-UniRule"/>
</dbReference>
<feature type="compositionally biased region" description="Basic and acidic residues" evidence="19">
    <location>
        <begin position="408"/>
        <end position="423"/>
    </location>
</feature>
<gene>
    <name evidence="18" type="primary">USP16</name>
    <name evidence="22" type="ORF">G5714_015386</name>
</gene>
<keyword evidence="3 18" id="KW-0645">Protease</keyword>
<dbReference type="InterPro" id="IPR018200">
    <property type="entry name" value="USP_CS"/>
</dbReference>
<dbReference type="InterPro" id="IPR030849">
    <property type="entry name" value="UBP16"/>
</dbReference>
<dbReference type="Pfam" id="PF02148">
    <property type="entry name" value="zf-UBP"/>
    <property type="match status" value="1"/>
</dbReference>
<reference evidence="22 23" key="1">
    <citation type="submission" date="2020-04" db="EMBL/GenBank/DDBJ databases">
        <title>Chromosome-level genome assembly of a cyprinid fish Onychostoma macrolepis by integration of Nanopore Sequencing, Bionano and Hi-C technology.</title>
        <authorList>
            <person name="Wang D."/>
        </authorList>
    </citation>
    <scope>NUCLEOTIDE SEQUENCE [LARGE SCALE GENOMIC DNA]</scope>
    <source>
        <strain evidence="22">SWU-2019</strain>
        <tissue evidence="22">Muscle</tissue>
    </source>
</reference>
<dbReference type="GO" id="GO:0005634">
    <property type="term" value="C:nucleus"/>
    <property type="evidence" value="ECO:0007669"/>
    <property type="project" value="UniProtKB-SubCell"/>
</dbReference>
<dbReference type="InterPro" id="IPR038765">
    <property type="entry name" value="Papain-like_cys_pep_sf"/>
</dbReference>
<feature type="region of interest" description="Disordered" evidence="19">
    <location>
        <begin position="161"/>
        <end position="181"/>
    </location>
</feature>
<evidence type="ECO:0000256" key="15">
    <source>
        <dbReference type="ARBA" id="ARBA00023242"/>
    </source>
</evidence>
<dbReference type="EMBL" id="JAAMOB010000015">
    <property type="protein sequence ID" value="KAF4104399.1"/>
    <property type="molecule type" value="Genomic_DNA"/>
</dbReference>
<feature type="compositionally biased region" description="Basic and acidic residues" evidence="19">
    <location>
        <begin position="437"/>
        <end position="454"/>
    </location>
</feature>
<dbReference type="GO" id="GO:0005829">
    <property type="term" value="C:cytosol"/>
    <property type="evidence" value="ECO:0007669"/>
    <property type="project" value="TreeGrafter"/>
</dbReference>
<keyword evidence="8 18" id="KW-0378">Hydrolase</keyword>
<sequence>MNLPATYRNGEAEHAVDIIKNQSRLSGGDQIQLFSSIMDNTQTSRDEDYSPECSLVHQKRSESEPSCVSMRSDVSMNPPLHFKSADTQTNLSSFHQKRSEAEPSCVSMRSDWSIDNVIDFKSGNMQTDLSSFHQKRSEAEPSCVSVRSDWSIENIDFKSENTQNDLSSSHQKRSEAEPSCVSMKSDWSIDNVIDFKSGDTQTASSSLNQKRSEAEPSCVSIKSDWSIDNVIDFKSENTQTDLSLVRLKRSEPDPSCALQKSKMGKKKVKDRSPRADSSTETAGVSCTHIRKGIEQNLLKKAGLNEQWSLCQDCEPDKPVQKQILEDETDRESPAVWMCLKCGYIGCGRSENQHAIKHYETPRSEPHCLVLSLDVWSVWCYICDDEVQYSSTGQLAQLITNIRKQVLTDPDKKTSNKKSKKEESLETNPAEQTLDEEKENKEKQKSSSKHDDSPKRQKAAGNSGVVSVRGLSNLGNTCFFNAVVQNLSQTQFLRELLNQITDKKSCFNITPALSSELEPLQIQLERPGSLTLAMCQLLNEIQETKKGVMTPKELFTQVCKKAPRFKGFQQQDSQELLRYLLDGMRAEEVKRVNSGILEALKNSGKSLEAEHMKKVIKEYEKNGAPKNFVDRVFGGEMCSTVMCKECRTVSLVTEMFLDLSLPVADEAYRKKNQKKVTQYRSSVSDDGDKENTTSLTNGNEDMPTGTGSKYQQKKAKKQAKKQAKTQRRQQKLGSKVTLDALTNQSTASSTDPPDASDQSLSVNGSADAEADENSQESLSPEKPALSQNEDEDEEESEQEHATSVNNRFNALSEDQASEDVSVEGEKVEEGNAIEEDDGADQLCVEEDQLTEELNTLSLKTESEMENGDEASDDVKEYTVVNQDPELAFKSLASRTTPEKQECSVESCLYQFTEVEHLTENNRLMCVTCTKRQSGHKASDGKKAVYRDALKQMLISDPPAVLTLHLKRFQQVGYSVCKVNRHVQFPQILDLAPFCSLNCKGVKEGEMRVLYSLYGIVEHSGTMRSGHYTAYVKSRPSTRNYVENGLDADSGHAEVSKGSWFHVSDSSVHLVTEAKVQSSQAYLLFYEKIS</sequence>
<comment type="catalytic activity">
    <reaction evidence="1 18">
        <text>Thiol-dependent hydrolysis of ester, thioester, amide, peptide and isopeptide bonds formed by the C-terminal Gly of ubiquitin (a 76-residue protein attached to proteins as an intracellular targeting signal).</text>
        <dbReference type="EC" id="3.4.19.12"/>
    </reaction>
</comment>
<dbReference type="PROSITE" id="PS00972">
    <property type="entry name" value="USP_1"/>
    <property type="match status" value="1"/>
</dbReference>
<feature type="region of interest" description="Disordered" evidence="19">
    <location>
        <begin position="408"/>
        <end position="461"/>
    </location>
</feature>
<dbReference type="PANTHER" id="PTHR24006:SF852">
    <property type="entry name" value="UBIQUITIN CARBOXYL-TERMINAL HYDROLASE"/>
    <property type="match status" value="1"/>
</dbReference>
<dbReference type="CDD" id="cd02667">
    <property type="entry name" value="Peptidase_C19K"/>
    <property type="match status" value="1"/>
</dbReference>
<dbReference type="AlphaFoldDB" id="A0A7J6CAR5"/>
<evidence type="ECO:0000313" key="22">
    <source>
        <dbReference type="EMBL" id="KAF4104399.1"/>
    </source>
</evidence>
<dbReference type="PROSITE" id="PS50271">
    <property type="entry name" value="ZF_UBP"/>
    <property type="match status" value="1"/>
</dbReference>
<dbReference type="GO" id="GO:0140014">
    <property type="term" value="P:mitotic nuclear division"/>
    <property type="evidence" value="ECO:0007669"/>
    <property type="project" value="UniProtKB-UniRule"/>
</dbReference>